<dbReference type="EMBL" id="JACHMN010000001">
    <property type="protein sequence ID" value="MBB5866933.1"/>
    <property type="molecule type" value="Genomic_DNA"/>
</dbReference>
<evidence type="ECO:0000313" key="1">
    <source>
        <dbReference type="EMBL" id="MBB5866933.1"/>
    </source>
</evidence>
<proteinExistence type="predicted"/>
<keyword evidence="2" id="KW-1185">Reference proteome</keyword>
<organism evidence="1 2">
    <name type="scientific">Allocatelliglobosispora scoriae</name>
    <dbReference type="NCBI Taxonomy" id="643052"/>
    <lineage>
        <taxon>Bacteria</taxon>
        <taxon>Bacillati</taxon>
        <taxon>Actinomycetota</taxon>
        <taxon>Actinomycetes</taxon>
        <taxon>Micromonosporales</taxon>
        <taxon>Micromonosporaceae</taxon>
        <taxon>Allocatelliglobosispora</taxon>
    </lineage>
</organism>
<evidence type="ECO:0008006" key="3">
    <source>
        <dbReference type="Google" id="ProtNLM"/>
    </source>
</evidence>
<dbReference type="Gene3D" id="1.25.10.10">
    <property type="entry name" value="Leucine-rich Repeat Variant"/>
    <property type="match status" value="2"/>
</dbReference>
<dbReference type="Proteomes" id="UP000587527">
    <property type="component" value="Unassembled WGS sequence"/>
</dbReference>
<protein>
    <recommendedName>
        <fullName evidence="3">HEAT repeat domain-containing protein</fullName>
    </recommendedName>
</protein>
<name>A0A841BIP9_9ACTN</name>
<dbReference type="RefSeq" id="WP_184831114.1">
    <property type="nucleotide sequence ID" value="NZ_JACHMN010000001.1"/>
</dbReference>
<reference evidence="1 2" key="1">
    <citation type="submission" date="2020-08" db="EMBL/GenBank/DDBJ databases">
        <title>Sequencing the genomes of 1000 actinobacteria strains.</title>
        <authorList>
            <person name="Klenk H.-P."/>
        </authorList>
    </citation>
    <scope>NUCLEOTIDE SEQUENCE [LARGE SCALE GENOMIC DNA]</scope>
    <source>
        <strain evidence="1 2">DSM 45362</strain>
    </source>
</reference>
<sequence>MEITELLDRLGAGAQPVRQAAAAELIDLGEDAVAAVAALMRADVSTVATETAASVLWRIGLPALGPVVEMLDGHPAEMVRWKASLALGSIADKLTDLAPVARLLAHPSPRVRTAAAYTLQGRGERALPHAGELITLLDDPDPQVRERAGWALPHLGPGVVPALQRIRRDGPGRLRARVLTALADTDPDALDLRDKAALRRLIRVKQLTEVPAPMHLCGLWLALPTTDQAAVLAALDLSDPFPVTMRLGESAWNHDNHSGGVLDDHSGHARAYVTPALDGWTLVFGRTPSHDHDPDTWAEQTQRQCAELSGVFGAAHGYIMSCGDGFTSWCIAEHGAVIRFYAVEHDTEIGPPHPAEAGYLLPDQRPALPADAFDGVDLRDQAAVGARWDQLKLDHAIPDTCTATTIARQLSVDPAAMGPHLRVEGGGVIARTACGRDLPTPPGALEI</sequence>
<dbReference type="AlphaFoldDB" id="A0A841BIP9"/>
<evidence type="ECO:0000313" key="2">
    <source>
        <dbReference type="Proteomes" id="UP000587527"/>
    </source>
</evidence>
<dbReference type="Pfam" id="PF13513">
    <property type="entry name" value="HEAT_EZ"/>
    <property type="match status" value="1"/>
</dbReference>
<dbReference type="SUPFAM" id="SSF48371">
    <property type="entry name" value="ARM repeat"/>
    <property type="match status" value="1"/>
</dbReference>
<comment type="caution">
    <text evidence="1">The sequence shown here is derived from an EMBL/GenBank/DDBJ whole genome shotgun (WGS) entry which is preliminary data.</text>
</comment>
<accession>A0A841BIP9</accession>
<gene>
    <name evidence="1" type="ORF">F4553_000312</name>
</gene>
<dbReference type="InterPro" id="IPR011989">
    <property type="entry name" value="ARM-like"/>
</dbReference>
<dbReference type="InterPro" id="IPR016024">
    <property type="entry name" value="ARM-type_fold"/>
</dbReference>